<dbReference type="PANTHER" id="PTHR30606:SF10">
    <property type="entry name" value="PHOSPHATIDYLINOSITOL MANNOSIDE ACYLTRANSFERASE"/>
    <property type="match status" value="1"/>
</dbReference>
<evidence type="ECO:0000256" key="1">
    <source>
        <dbReference type="ARBA" id="ARBA00004533"/>
    </source>
</evidence>
<keyword evidence="3" id="KW-0997">Cell inner membrane</keyword>
<dbReference type="AlphaFoldDB" id="A0A1F5RG98"/>
<dbReference type="GO" id="GO:0016746">
    <property type="term" value="F:acyltransferase activity"/>
    <property type="evidence" value="ECO:0007669"/>
    <property type="project" value="UniProtKB-KW"/>
</dbReference>
<evidence type="ECO:0000313" key="8">
    <source>
        <dbReference type="Proteomes" id="UP000177230"/>
    </source>
</evidence>
<comment type="caution">
    <text evidence="7">The sequence shown here is derived from an EMBL/GenBank/DDBJ whole genome shotgun (WGS) entry which is preliminary data.</text>
</comment>
<sequence length="297" mass="33387">MSTIRPKHRLEYAWLASLGWMARVLPEKTAAAAGARLGGLAFDVFRIRRKVALDNLAQAFPEKKTGEIKDIARSLYRNLGKNLLEFLRFPKLTGGDIKNKVKLIGQEHLDRAIKSGQGALLISSHFGNWELYSASIAAYGYPLSVVVYEQHNPLADRMMNQLRRAKNIEVIFKPDAPRAILKALARNRFVAILIDQDAGPDGVFVDFMGRPASTAKGPAVFAIRTGAPLLTGVIVRQGDGGHVGYIEPAVYAEPAKDREQETLRLTAWVTAVMEKYVRKYPDHWYWVHRRWKTKPLK</sequence>
<evidence type="ECO:0000256" key="2">
    <source>
        <dbReference type="ARBA" id="ARBA00022475"/>
    </source>
</evidence>
<protein>
    <recommendedName>
        <fullName evidence="9">Lipid A biosynthesis acyltransferase</fullName>
    </recommendedName>
</protein>
<dbReference type="InterPro" id="IPR004960">
    <property type="entry name" value="LipA_acyltrans"/>
</dbReference>
<dbReference type="GO" id="GO:0009247">
    <property type="term" value="P:glycolipid biosynthetic process"/>
    <property type="evidence" value="ECO:0007669"/>
    <property type="project" value="UniProtKB-ARBA"/>
</dbReference>
<dbReference type="EMBL" id="MFFM01000020">
    <property type="protein sequence ID" value="OGF13344.1"/>
    <property type="molecule type" value="Genomic_DNA"/>
</dbReference>
<keyword evidence="5" id="KW-0472">Membrane</keyword>
<reference evidence="7 8" key="1">
    <citation type="journal article" date="2016" name="Nat. Commun.">
        <title>Thousands of microbial genomes shed light on interconnected biogeochemical processes in an aquifer system.</title>
        <authorList>
            <person name="Anantharaman K."/>
            <person name="Brown C.T."/>
            <person name="Hug L.A."/>
            <person name="Sharon I."/>
            <person name="Castelle C.J."/>
            <person name="Probst A.J."/>
            <person name="Thomas B.C."/>
            <person name="Singh A."/>
            <person name="Wilkins M.J."/>
            <person name="Karaoz U."/>
            <person name="Brodie E.L."/>
            <person name="Williams K.H."/>
            <person name="Hubbard S.S."/>
            <person name="Banfield J.F."/>
        </authorList>
    </citation>
    <scope>NUCLEOTIDE SEQUENCE [LARGE SCALE GENOMIC DNA]</scope>
</reference>
<organism evidence="7 8">
    <name type="scientific">Candidatus Edwardsbacteria bacterium GWF2_54_11</name>
    <dbReference type="NCBI Taxonomy" id="1817851"/>
    <lineage>
        <taxon>Bacteria</taxon>
        <taxon>Candidatus Edwardsiibacteriota</taxon>
    </lineage>
</organism>
<proteinExistence type="predicted"/>
<keyword evidence="6" id="KW-0012">Acyltransferase</keyword>
<evidence type="ECO:0008006" key="9">
    <source>
        <dbReference type="Google" id="ProtNLM"/>
    </source>
</evidence>
<dbReference type="PIRSF" id="PIRSF026649">
    <property type="entry name" value="MsbB"/>
    <property type="match status" value="1"/>
</dbReference>
<evidence type="ECO:0000313" key="7">
    <source>
        <dbReference type="EMBL" id="OGF13344.1"/>
    </source>
</evidence>
<evidence type="ECO:0000256" key="5">
    <source>
        <dbReference type="ARBA" id="ARBA00023136"/>
    </source>
</evidence>
<dbReference type="PANTHER" id="PTHR30606">
    <property type="entry name" value="LIPID A BIOSYNTHESIS LAUROYL ACYLTRANSFERASE"/>
    <property type="match status" value="1"/>
</dbReference>
<evidence type="ECO:0000256" key="3">
    <source>
        <dbReference type="ARBA" id="ARBA00022519"/>
    </source>
</evidence>
<dbReference type="Pfam" id="PF03279">
    <property type="entry name" value="Lip_A_acyltrans"/>
    <property type="match status" value="1"/>
</dbReference>
<dbReference type="GO" id="GO:0005886">
    <property type="term" value="C:plasma membrane"/>
    <property type="evidence" value="ECO:0007669"/>
    <property type="project" value="UniProtKB-SubCell"/>
</dbReference>
<keyword evidence="4" id="KW-0808">Transferase</keyword>
<gene>
    <name evidence="7" type="ORF">A2024_00025</name>
</gene>
<dbReference type="Proteomes" id="UP000177230">
    <property type="component" value="Unassembled WGS sequence"/>
</dbReference>
<name>A0A1F5RG98_9BACT</name>
<comment type="subcellular location">
    <subcellularLocation>
        <location evidence="1">Cell inner membrane</location>
    </subcellularLocation>
</comment>
<accession>A0A1F5RG98</accession>
<evidence type="ECO:0000256" key="4">
    <source>
        <dbReference type="ARBA" id="ARBA00022679"/>
    </source>
</evidence>
<evidence type="ECO:0000256" key="6">
    <source>
        <dbReference type="ARBA" id="ARBA00023315"/>
    </source>
</evidence>
<keyword evidence="2" id="KW-1003">Cell membrane</keyword>
<dbReference type="CDD" id="cd07984">
    <property type="entry name" value="LPLAT_LABLAT-like"/>
    <property type="match status" value="1"/>
</dbReference>